<dbReference type="PIRSF" id="PIRSF020419">
    <property type="entry name" value="Fe_uptake_reg_CjrA_prd"/>
    <property type="match status" value="1"/>
</dbReference>
<feature type="domain" description="Haem-binding uptake Tiki superfamily ChaN" evidence="2">
    <location>
        <begin position="52"/>
        <end position="245"/>
    </location>
</feature>
<dbReference type="InterPro" id="IPR016773">
    <property type="entry name" value="Fe3_uptake_reg_CjrA_prd"/>
</dbReference>
<dbReference type="PROSITE" id="PS51257">
    <property type="entry name" value="PROKAR_LIPOPROTEIN"/>
    <property type="match status" value="1"/>
</dbReference>
<dbReference type="Gene3D" id="3.40.50.11550">
    <property type="match status" value="1"/>
</dbReference>
<dbReference type="OrthoDB" id="9795827at2"/>
<comment type="caution">
    <text evidence="3">The sequence shown here is derived from an EMBL/GenBank/DDBJ whole genome shotgun (WGS) entry which is preliminary data.</text>
</comment>
<dbReference type="CDD" id="cd14727">
    <property type="entry name" value="ChanN-like"/>
    <property type="match status" value="1"/>
</dbReference>
<proteinExistence type="predicted"/>
<dbReference type="SUPFAM" id="SSF159501">
    <property type="entry name" value="EreA/ChaN-like"/>
    <property type="match status" value="1"/>
</dbReference>
<dbReference type="EMBL" id="JYHV01000034">
    <property type="protein sequence ID" value="KJH79985.1"/>
    <property type="molecule type" value="Genomic_DNA"/>
</dbReference>
<reference evidence="3 4" key="1">
    <citation type="submission" date="2015-02" db="EMBL/GenBank/DDBJ databases">
        <title>Draft genome sequence of Pseudomonas stutzeri NT0128 isolated from wheat (Triticum turgidum) rhizosphere.</title>
        <authorList>
            <person name="Tovi N."/>
            <person name="Frenk S."/>
            <person name="Hadar Y."/>
            <person name="Minz D."/>
        </authorList>
    </citation>
    <scope>NUCLEOTIDE SEQUENCE [LARGE SCALE GENOMIC DNA]</scope>
    <source>
        <strain evidence="3 4">NT0128</strain>
    </source>
</reference>
<feature type="chain" id="PRO_5002338139" evidence="1">
    <location>
        <begin position="20"/>
        <end position="294"/>
    </location>
</feature>
<dbReference type="Proteomes" id="UP000032487">
    <property type="component" value="Unassembled WGS sequence"/>
</dbReference>
<dbReference type="PATRIC" id="fig|316.101.peg.2308"/>
<protein>
    <submittedName>
        <fullName evidence="3">Iron(III) ABC transporter</fullName>
    </submittedName>
</protein>
<dbReference type="InterPro" id="IPR007314">
    <property type="entry name" value="Cofac_haem-bd_dom"/>
</dbReference>
<gene>
    <name evidence="3" type="ORF">UF78_17170</name>
</gene>
<organism evidence="3 4">
    <name type="scientific">Stutzerimonas stutzeri</name>
    <name type="common">Pseudomonas stutzeri</name>
    <dbReference type="NCBI Taxonomy" id="316"/>
    <lineage>
        <taxon>Bacteria</taxon>
        <taxon>Pseudomonadati</taxon>
        <taxon>Pseudomonadota</taxon>
        <taxon>Gammaproteobacteria</taxon>
        <taxon>Pseudomonadales</taxon>
        <taxon>Pseudomonadaceae</taxon>
        <taxon>Stutzerimonas</taxon>
    </lineage>
</organism>
<dbReference type="Pfam" id="PF04187">
    <property type="entry name" value="Cofac_haem_bdg"/>
    <property type="match status" value="1"/>
</dbReference>
<evidence type="ECO:0000256" key="1">
    <source>
        <dbReference type="SAM" id="SignalP"/>
    </source>
</evidence>
<evidence type="ECO:0000313" key="3">
    <source>
        <dbReference type="EMBL" id="KJH79985.1"/>
    </source>
</evidence>
<dbReference type="Gene3D" id="1.10.8.760">
    <property type="entry name" value="Haem-binding uptake, Tiki superfamily, ChaN, domain 2"/>
    <property type="match status" value="1"/>
</dbReference>
<feature type="signal peptide" evidence="1">
    <location>
        <begin position="1"/>
        <end position="19"/>
    </location>
</feature>
<sequence>MRCLLFITAVLLAACQAVPPVPPWQSPEGLKHPDLGQIIDLRHGTRISVRQLIQELAGADRVLVGERHDNPDHHALQLWLLEALAQRREQGSLLFEMLDPVQQQKVASVQASIDRGQWPSDLPATLDWQQGWDWKLYGPLVEYALAQPYPVLAANLDRAEISDIYRRAPTVTGAAATEHVRKELLTQIRISHCDLLPEAQLPAMLAVQQQRDRRMAERLDAAPKPAILMAGAFHVRRDLGIPLYLADQGDIRSTSVLILAEVGEDLQAEQADFVWFTPAQPQQDYCAGLRGTAE</sequence>
<evidence type="ECO:0000313" key="4">
    <source>
        <dbReference type="Proteomes" id="UP000032487"/>
    </source>
</evidence>
<name>A0A0D9AG21_STUST</name>
<keyword evidence="1" id="KW-0732">Signal</keyword>
<evidence type="ECO:0000259" key="2">
    <source>
        <dbReference type="Pfam" id="PF04187"/>
    </source>
</evidence>
<dbReference type="RefSeq" id="WP_045163434.1">
    <property type="nucleotide sequence ID" value="NZ_JYHV01000034.1"/>
</dbReference>
<accession>A0A0D9AG21</accession>
<dbReference type="AlphaFoldDB" id="A0A0D9AG21"/>